<evidence type="ECO:0000313" key="1">
    <source>
        <dbReference type="EMBL" id="PKE55436.1"/>
    </source>
</evidence>
<name>A0ACC9MNS7_9STAP</name>
<organism evidence="1 2">
    <name type="scientific">Macrococcoides caseolyticum</name>
    <dbReference type="NCBI Taxonomy" id="69966"/>
    <lineage>
        <taxon>Bacteria</taxon>
        <taxon>Bacillati</taxon>
        <taxon>Bacillota</taxon>
        <taxon>Bacilli</taxon>
        <taxon>Bacillales</taxon>
        <taxon>Staphylococcaceae</taxon>
        <taxon>Macrococcoides</taxon>
    </lineage>
</organism>
<sequence>MASCERKALKNYISGYHKGQVQQLQPMQQQLDVYDLDIDDTDFYTIDDVSEHNIDDAAQHYEQACNVGGMSILRDKVLRVGTEKEIHIFFMMLQGRTVNEMCKVFDKSHTTVNKYINSLLDKVIEG</sequence>
<evidence type="ECO:0000313" key="2">
    <source>
        <dbReference type="Proteomes" id="UP000233606"/>
    </source>
</evidence>
<keyword evidence="2" id="KW-1185">Reference proteome</keyword>
<proteinExistence type="predicted"/>
<accession>A0ACC9MNS7</accession>
<comment type="caution">
    <text evidence="1">The sequence shown here is derived from an EMBL/GenBank/DDBJ whole genome shotgun (WGS) entry which is preliminary data.</text>
</comment>
<protein>
    <submittedName>
        <fullName evidence="1">Uncharacterized protein</fullName>
    </submittedName>
</protein>
<reference evidence="1" key="1">
    <citation type="submission" date="2017-12" db="EMBL/GenBank/DDBJ databases">
        <title>Genomics of Macrococcus caseolyticus.</title>
        <authorList>
            <person name="MacFadyen A.C."/>
            <person name="Paterson G.K."/>
        </authorList>
    </citation>
    <scope>NUCLEOTIDE SEQUENCE</scope>
    <source>
        <strain evidence="1">5459_5_49</strain>
    </source>
</reference>
<gene>
    <name evidence="1" type="ORF">CW682_12020</name>
</gene>
<dbReference type="Proteomes" id="UP000233606">
    <property type="component" value="Unassembled WGS sequence"/>
</dbReference>
<dbReference type="EMBL" id="PIWU01000030">
    <property type="protein sequence ID" value="PKE55436.1"/>
    <property type="molecule type" value="Genomic_DNA"/>
</dbReference>